<accession>A0A840PNJ1</accession>
<dbReference type="EMBL" id="JACHGN010000019">
    <property type="protein sequence ID" value="MBB5137595.1"/>
    <property type="molecule type" value="Genomic_DNA"/>
</dbReference>
<dbReference type="Proteomes" id="UP000578449">
    <property type="component" value="Unassembled WGS sequence"/>
</dbReference>
<gene>
    <name evidence="1" type="ORF">HNP84_007347</name>
</gene>
<keyword evidence="2" id="KW-1185">Reference proteome</keyword>
<protein>
    <submittedName>
        <fullName evidence="1">Uncharacterized protein</fullName>
    </submittedName>
</protein>
<comment type="caution">
    <text evidence="1">The sequence shown here is derived from an EMBL/GenBank/DDBJ whole genome shotgun (WGS) entry which is preliminary data.</text>
</comment>
<reference evidence="1 2" key="1">
    <citation type="submission" date="2020-08" db="EMBL/GenBank/DDBJ databases">
        <title>Genomic Encyclopedia of Type Strains, Phase IV (KMG-IV): sequencing the most valuable type-strain genomes for metagenomic binning, comparative biology and taxonomic classification.</title>
        <authorList>
            <person name="Goeker M."/>
        </authorList>
    </citation>
    <scope>NUCLEOTIDE SEQUENCE [LARGE SCALE GENOMIC DNA]</scope>
    <source>
        <strain evidence="1 2">DSM 45615</strain>
    </source>
</reference>
<organism evidence="1 2">
    <name type="scientific">Thermocatellispora tengchongensis</name>
    <dbReference type="NCBI Taxonomy" id="1073253"/>
    <lineage>
        <taxon>Bacteria</taxon>
        <taxon>Bacillati</taxon>
        <taxon>Actinomycetota</taxon>
        <taxon>Actinomycetes</taxon>
        <taxon>Streptosporangiales</taxon>
        <taxon>Streptosporangiaceae</taxon>
        <taxon>Thermocatellispora</taxon>
    </lineage>
</organism>
<sequence>MLIIDLIRRLLCPHDWRTYERIGRVVSSRCALCLRTRTRVE</sequence>
<proteinExistence type="predicted"/>
<name>A0A840PNJ1_9ACTN</name>
<dbReference type="AlphaFoldDB" id="A0A840PNJ1"/>
<evidence type="ECO:0000313" key="2">
    <source>
        <dbReference type="Proteomes" id="UP000578449"/>
    </source>
</evidence>
<evidence type="ECO:0000313" key="1">
    <source>
        <dbReference type="EMBL" id="MBB5137595.1"/>
    </source>
</evidence>